<evidence type="ECO:0000313" key="16">
    <source>
        <dbReference type="Proteomes" id="UP000269692"/>
    </source>
</evidence>
<keyword evidence="7 9" id="KW-0030">Aminoacyl-tRNA synthetase</keyword>
<evidence type="ECO:0000256" key="2">
    <source>
        <dbReference type="ARBA" id="ARBA00022490"/>
    </source>
</evidence>
<dbReference type="Pfam" id="PF13603">
    <property type="entry name" value="tRNA-synt_1_2"/>
    <property type="match status" value="1"/>
</dbReference>
<dbReference type="PANTHER" id="PTHR43740:SF2">
    <property type="entry name" value="LEUCINE--TRNA LIGASE, MITOCHONDRIAL"/>
    <property type="match status" value="1"/>
</dbReference>
<dbReference type="Gene3D" id="1.10.730.10">
    <property type="entry name" value="Isoleucyl-tRNA Synthetase, Domain 1"/>
    <property type="match status" value="1"/>
</dbReference>
<dbReference type="CDD" id="cd07958">
    <property type="entry name" value="Anticodon_Ia_Leu_BEm"/>
    <property type="match status" value="1"/>
</dbReference>
<feature type="domain" description="Methionyl/Leucyl tRNA synthetase" evidence="13">
    <location>
        <begin position="48"/>
        <end position="180"/>
    </location>
</feature>
<evidence type="ECO:0000256" key="7">
    <source>
        <dbReference type="ARBA" id="ARBA00023146"/>
    </source>
</evidence>
<dbReference type="InterPro" id="IPR009080">
    <property type="entry name" value="tRNAsynth_Ia_anticodon-bd"/>
</dbReference>
<keyword evidence="5 9" id="KW-0067">ATP-binding</keyword>
<dbReference type="Proteomes" id="UP000269692">
    <property type="component" value="Unassembled WGS sequence"/>
</dbReference>
<dbReference type="Pfam" id="PF08264">
    <property type="entry name" value="Anticodon_1"/>
    <property type="match status" value="1"/>
</dbReference>
<evidence type="ECO:0000259" key="14">
    <source>
        <dbReference type="Pfam" id="PF13603"/>
    </source>
</evidence>
<dbReference type="PANTHER" id="PTHR43740">
    <property type="entry name" value="LEUCYL-TRNA SYNTHETASE"/>
    <property type="match status" value="1"/>
</dbReference>
<evidence type="ECO:0000313" key="15">
    <source>
        <dbReference type="EMBL" id="RLP73266.1"/>
    </source>
</evidence>
<feature type="short sequence motif" description="'HIGH' region" evidence="9">
    <location>
        <begin position="51"/>
        <end position="61"/>
    </location>
</feature>
<evidence type="ECO:0000256" key="1">
    <source>
        <dbReference type="ARBA" id="ARBA00005594"/>
    </source>
</evidence>
<evidence type="ECO:0000259" key="12">
    <source>
        <dbReference type="Pfam" id="PF08264"/>
    </source>
</evidence>
<comment type="catalytic activity">
    <reaction evidence="8 9">
        <text>tRNA(Leu) + L-leucine + ATP = L-leucyl-tRNA(Leu) + AMP + diphosphate</text>
        <dbReference type="Rhea" id="RHEA:11688"/>
        <dbReference type="Rhea" id="RHEA-COMP:9613"/>
        <dbReference type="Rhea" id="RHEA-COMP:9622"/>
        <dbReference type="ChEBI" id="CHEBI:30616"/>
        <dbReference type="ChEBI" id="CHEBI:33019"/>
        <dbReference type="ChEBI" id="CHEBI:57427"/>
        <dbReference type="ChEBI" id="CHEBI:78442"/>
        <dbReference type="ChEBI" id="CHEBI:78494"/>
        <dbReference type="ChEBI" id="CHEBI:456215"/>
        <dbReference type="EC" id="6.1.1.4"/>
    </reaction>
</comment>
<evidence type="ECO:0000259" key="13">
    <source>
        <dbReference type="Pfam" id="PF09334"/>
    </source>
</evidence>
<gene>
    <name evidence="9" type="primary">leuS</name>
    <name evidence="15" type="ORF">D9R14_20715</name>
</gene>
<dbReference type="InterPro" id="IPR001412">
    <property type="entry name" value="aa-tRNA-synth_I_CS"/>
</dbReference>
<dbReference type="GO" id="GO:0005829">
    <property type="term" value="C:cytosol"/>
    <property type="evidence" value="ECO:0007669"/>
    <property type="project" value="TreeGrafter"/>
</dbReference>
<dbReference type="GO" id="GO:0004823">
    <property type="term" value="F:leucine-tRNA ligase activity"/>
    <property type="evidence" value="ECO:0007669"/>
    <property type="project" value="UniProtKB-UniRule"/>
</dbReference>
<dbReference type="PRINTS" id="PR00985">
    <property type="entry name" value="TRNASYNTHLEU"/>
</dbReference>
<keyword evidence="4 9" id="KW-0547">Nucleotide-binding</keyword>
<dbReference type="FunFam" id="1.10.730.10:FF:000002">
    <property type="entry name" value="Leucine--tRNA ligase"/>
    <property type="match status" value="1"/>
</dbReference>
<dbReference type="AlphaFoldDB" id="A0A3L6ZZ01"/>
<dbReference type="InterPro" id="IPR002300">
    <property type="entry name" value="aa-tRNA-synth_Ia"/>
</dbReference>
<dbReference type="Gene3D" id="3.10.20.590">
    <property type="match status" value="1"/>
</dbReference>
<keyword evidence="6 9" id="KW-0648">Protein biosynthesis</keyword>
<comment type="caution">
    <text evidence="15">The sequence shown here is derived from an EMBL/GenBank/DDBJ whole genome shotgun (WGS) entry which is preliminary data.</text>
</comment>
<dbReference type="InterPro" id="IPR013155">
    <property type="entry name" value="M/V/L/I-tRNA-synth_anticd-bd"/>
</dbReference>
<feature type="domain" description="Leucyl-tRNA synthetase editing" evidence="14">
    <location>
        <begin position="230"/>
        <end position="420"/>
    </location>
</feature>
<dbReference type="RefSeq" id="WP_121625265.1">
    <property type="nucleotide sequence ID" value="NZ_JACIIW010000002.1"/>
</dbReference>
<evidence type="ECO:0000256" key="10">
    <source>
        <dbReference type="RuleBase" id="RU363035"/>
    </source>
</evidence>
<organism evidence="15 16">
    <name type="scientific">Xanthobacter tagetidis</name>
    <dbReference type="NCBI Taxonomy" id="60216"/>
    <lineage>
        <taxon>Bacteria</taxon>
        <taxon>Pseudomonadati</taxon>
        <taxon>Pseudomonadota</taxon>
        <taxon>Alphaproteobacteria</taxon>
        <taxon>Hyphomicrobiales</taxon>
        <taxon>Xanthobacteraceae</taxon>
        <taxon>Xanthobacter</taxon>
    </lineage>
</organism>
<dbReference type="SUPFAM" id="SSF52374">
    <property type="entry name" value="Nucleotidylyl transferase"/>
    <property type="match status" value="1"/>
</dbReference>
<dbReference type="OrthoDB" id="9810365at2"/>
<dbReference type="EC" id="6.1.1.4" evidence="9"/>
<evidence type="ECO:0000256" key="3">
    <source>
        <dbReference type="ARBA" id="ARBA00022598"/>
    </source>
</evidence>
<protein>
    <recommendedName>
        <fullName evidence="9">Leucine--tRNA ligase</fullName>
        <ecNumber evidence="9">6.1.1.4</ecNumber>
    </recommendedName>
    <alternativeName>
        <fullName evidence="9">Leucyl-tRNA synthetase</fullName>
        <shortName evidence="9">LeuRS</shortName>
    </alternativeName>
</protein>
<dbReference type="NCBIfam" id="TIGR00396">
    <property type="entry name" value="leuS_bact"/>
    <property type="match status" value="1"/>
</dbReference>
<dbReference type="InterPro" id="IPR014729">
    <property type="entry name" value="Rossmann-like_a/b/a_fold"/>
</dbReference>
<evidence type="ECO:0000256" key="8">
    <source>
        <dbReference type="ARBA" id="ARBA00047469"/>
    </source>
</evidence>
<dbReference type="Gene3D" id="3.40.50.620">
    <property type="entry name" value="HUPs"/>
    <property type="match status" value="2"/>
</dbReference>
<evidence type="ECO:0000256" key="9">
    <source>
        <dbReference type="HAMAP-Rule" id="MF_00049"/>
    </source>
</evidence>
<dbReference type="InterPro" id="IPR002302">
    <property type="entry name" value="Leu-tRNA-ligase"/>
</dbReference>
<comment type="similarity">
    <text evidence="1 9 10">Belongs to the class-I aminoacyl-tRNA synthetase family.</text>
</comment>
<dbReference type="FunFam" id="3.40.50.620:FF:000003">
    <property type="entry name" value="Leucine--tRNA ligase"/>
    <property type="match status" value="1"/>
</dbReference>
<dbReference type="SUPFAM" id="SSF47323">
    <property type="entry name" value="Anticodon-binding domain of a subclass of class I aminoacyl-tRNA synthetases"/>
    <property type="match status" value="1"/>
</dbReference>
<feature type="domain" description="Methionyl/Valyl/Leucyl/Isoleucyl-tRNA synthetase anticodon-binding" evidence="12">
    <location>
        <begin position="719"/>
        <end position="845"/>
    </location>
</feature>
<evidence type="ECO:0000256" key="4">
    <source>
        <dbReference type="ARBA" id="ARBA00022741"/>
    </source>
</evidence>
<dbReference type="Gene3D" id="2.20.28.290">
    <property type="match status" value="1"/>
</dbReference>
<dbReference type="PROSITE" id="PS00178">
    <property type="entry name" value="AA_TRNA_LIGASE_I"/>
    <property type="match status" value="1"/>
</dbReference>
<dbReference type="GO" id="GO:0006429">
    <property type="term" value="P:leucyl-tRNA aminoacylation"/>
    <property type="evidence" value="ECO:0007669"/>
    <property type="project" value="UniProtKB-UniRule"/>
</dbReference>
<keyword evidence="16" id="KW-1185">Reference proteome</keyword>
<comment type="subcellular location">
    <subcellularLocation>
        <location evidence="9">Cytoplasm</location>
    </subcellularLocation>
</comment>
<dbReference type="Pfam" id="PF00133">
    <property type="entry name" value="tRNA-synt_1"/>
    <property type="match status" value="2"/>
</dbReference>
<dbReference type="InterPro" id="IPR025709">
    <property type="entry name" value="Leu_tRNA-synth_edit"/>
</dbReference>
<dbReference type="EMBL" id="RCTF01000023">
    <property type="protein sequence ID" value="RLP73266.1"/>
    <property type="molecule type" value="Genomic_DNA"/>
</dbReference>
<dbReference type="SUPFAM" id="SSF50677">
    <property type="entry name" value="ValRS/IleRS/LeuRS editing domain"/>
    <property type="match status" value="1"/>
</dbReference>
<feature type="domain" description="Aminoacyl-tRNA synthetase class Ia" evidence="11">
    <location>
        <begin position="439"/>
        <end position="595"/>
    </location>
</feature>
<evidence type="ECO:0000259" key="11">
    <source>
        <dbReference type="Pfam" id="PF00133"/>
    </source>
</evidence>
<feature type="short sequence motif" description="'KMSKS' region" evidence="9">
    <location>
        <begin position="634"/>
        <end position="638"/>
    </location>
</feature>
<dbReference type="GO" id="GO:0005524">
    <property type="term" value="F:ATP binding"/>
    <property type="evidence" value="ECO:0007669"/>
    <property type="project" value="UniProtKB-UniRule"/>
</dbReference>
<evidence type="ECO:0000256" key="5">
    <source>
        <dbReference type="ARBA" id="ARBA00022840"/>
    </source>
</evidence>
<dbReference type="HAMAP" id="MF_00049_B">
    <property type="entry name" value="Leu_tRNA_synth_B"/>
    <property type="match status" value="1"/>
</dbReference>
<evidence type="ECO:0000256" key="6">
    <source>
        <dbReference type="ARBA" id="ARBA00022917"/>
    </source>
</evidence>
<accession>A0A3L6ZZ01</accession>
<feature type="domain" description="Aminoacyl-tRNA synthetase class Ia" evidence="11">
    <location>
        <begin position="633"/>
        <end position="673"/>
    </location>
</feature>
<proteinExistence type="inferred from homology"/>
<dbReference type="InterPro" id="IPR015413">
    <property type="entry name" value="Methionyl/Leucyl_tRNA_Synth"/>
</dbReference>
<dbReference type="GO" id="GO:0002161">
    <property type="term" value="F:aminoacyl-tRNA deacylase activity"/>
    <property type="evidence" value="ECO:0007669"/>
    <property type="project" value="InterPro"/>
</dbReference>
<keyword evidence="3 9" id="KW-0436">Ligase</keyword>
<keyword evidence="2 9" id="KW-0963">Cytoplasm</keyword>
<dbReference type="Pfam" id="PF09334">
    <property type="entry name" value="tRNA-synt_1g"/>
    <property type="match status" value="1"/>
</dbReference>
<reference evidence="15 16" key="1">
    <citation type="submission" date="2018-10" db="EMBL/GenBank/DDBJ databases">
        <title>Xanthobacter tagetidis genome sequencing and assembly.</title>
        <authorList>
            <person name="Maclea K.S."/>
            <person name="Goen A.E."/>
            <person name="Fatima S.A."/>
        </authorList>
    </citation>
    <scope>NUCLEOTIDE SEQUENCE [LARGE SCALE GENOMIC DNA]</scope>
    <source>
        <strain evidence="15 16">ATCC 700314</strain>
    </source>
</reference>
<dbReference type="InterPro" id="IPR009008">
    <property type="entry name" value="Val/Leu/Ile-tRNA-synth_edit"/>
</dbReference>
<name>A0A3L6ZZ01_9HYPH</name>
<dbReference type="CDD" id="cd00812">
    <property type="entry name" value="LeuRS_core"/>
    <property type="match status" value="1"/>
</dbReference>
<sequence length="881" mass="98365">MSQEPTQERASDRYNARAVEPRWQKIWKERGVFRTRNDDPRPKFYVLEMFPYPSGRIHIGHGRNYVMGDVLARYKRMAGFNVLHPMGWDAFGLPAENAAIERRVHPKEWTYENIATMREQLQLLGLSLDWDREIATCDPSYYVEQQRIFLDFLDNGLAYRKESEVNWDPVDNTVLANEQVIDGRGWRSGAVVERRKLSQWFFRITAFAQELLDAIDTLDRWPDKVRLMQRNWIGRSEGLEVLFEFARGEAPAGADAVKVYTTRPDTLYGASFLALSPDHPLTRDLAGKNQALAAFVAECKKGGTSAEEIETQEKLGFDTGLKVVHPLDDKRTVPVFVANFVLMDYGTGAIFGCPAHDQRDLDFARKYALPVVPVVLPPDTDAGAFAIGDVAYDGDGTLINSGFLDGMSVPDAKEAVARRLERFRVGGEPQGTRKVNFRLRDWGISRQRYWGCPIPVIHCESCGPVGVPRADLPVLLPEDVTFDRPGNPLDRAKAWREVACPKCGKPARRETDTMDTFVDSSWYFLRYASDNAQQPLDKAAVGHWLPVDQYIGGIEHAILHLLYSRFFTRALKACGRIDLEEPFAGLFTQGMIVHETYKDQDGKWLFPEEVKVLGTGKAVKIDDGTPVAVSPPEKMSKSKRNVVAPEAVADTYGVDCARWFMLSDTPPERDSEWTQGGIEGAWRFVQRIWRLVNEAIELGAPAAANRPDAFGEPALALRRAAHALAAQVADDVERLRFNVAVAHVYEFTNAFASAVAAARGAAPVPADLAYALREAAEIAVLVISPMTPHLAEECWATLGHEGLVAEAGWPRVDAALLRRDTVTLPIQINGKKRDDIVVPREATTAEVEEAVLQLESVRKALDGRAPKRIIVVPQRIVNVVA</sequence>
<feature type="binding site" evidence="9">
    <location>
        <position position="637"/>
    </location>
    <ligand>
        <name>ATP</name>
        <dbReference type="ChEBI" id="CHEBI:30616"/>
    </ligand>
</feature>